<comment type="similarity">
    <text evidence="1">Belongs to the PRAME family.</text>
</comment>
<keyword evidence="2" id="KW-0433">Leucine-rich repeat</keyword>
<dbReference type="GeneID" id="132541264"/>
<dbReference type="PANTHER" id="PTHR14224">
    <property type="entry name" value="SIMILAR TO PREFERENTIALLY EXPRESSED ANTIGEN IN MELANOMA-LIKE 3"/>
    <property type="match status" value="1"/>
</dbReference>
<reference evidence="5" key="1">
    <citation type="submission" date="2025-08" db="UniProtKB">
        <authorList>
            <consortium name="RefSeq"/>
        </authorList>
    </citation>
    <scope>IDENTIFICATION</scope>
</reference>
<protein>
    <submittedName>
        <fullName evidence="5">PRAME family member 7-like</fullName>
    </submittedName>
</protein>
<evidence type="ECO:0000256" key="2">
    <source>
        <dbReference type="ARBA" id="ARBA00022614"/>
    </source>
</evidence>
<evidence type="ECO:0000313" key="5">
    <source>
        <dbReference type="RefSeq" id="XP_060056997.1"/>
    </source>
</evidence>
<name>A0ABM3Y7E2_ERIEU</name>
<dbReference type="PIRSF" id="PIRSF038286">
    <property type="entry name" value="PRAME"/>
    <property type="match status" value="1"/>
</dbReference>
<dbReference type="InterPro" id="IPR032675">
    <property type="entry name" value="LRR_dom_sf"/>
</dbReference>
<proteinExistence type="inferred from homology"/>
<dbReference type="PANTHER" id="PTHR14224:SF19">
    <property type="entry name" value="PRAME FAMILY MEMBER 11-RELATED"/>
    <property type="match status" value="1"/>
</dbReference>
<dbReference type="InterPro" id="IPR026271">
    <property type="entry name" value="PRAME"/>
</dbReference>
<organism evidence="4 5">
    <name type="scientific">Erinaceus europaeus</name>
    <name type="common">Western European hedgehog</name>
    <dbReference type="NCBI Taxonomy" id="9365"/>
    <lineage>
        <taxon>Eukaryota</taxon>
        <taxon>Metazoa</taxon>
        <taxon>Chordata</taxon>
        <taxon>Craniata</taxon>
        <taxon>Vertebrata</taxon>
        <taxon>Euteleostomi</taxon>
        <taxon>Mammalia</taxon>
        <taxon>Eutheria</taxon>
        <taxon>Laurasiatheria</taxon>
        <taxon>Eulipotyphla</taxon>
        <taxon>Erinaceidae</taxon>
        <taxon>Erinaceinae</taxon>
        <taxon>Erinaceus</taxon>
    </lineage>
</organism>
<evidence type="ECO:0000313" key="4">
    <source>
        <dbReference type="Proteomes" id="UP001652624"/>
    </source>
</evidence>
<keyword evidence="4" id="KW-1185">Reference proteome</keyword>
<keyword evidence="3" id="KW-0677">Repeat</keyword>
<dbReference type="Proteomes" id="UP001652624">
    <property type="component" value="Chromosome 11"/>
</dbReference>
<dbReference type="SUPFAM" id="SSF52047">
    <property type="entry name" value="RNI-like"/>
    <property type="match status" value="1"/>
</dbReference>
<dbReference type="Gene3D" id="3.80.10.10">
    <property type="entry name" value="Ribonuclease Inhibitor"/>
    <property type="match status" value="1"/>
</dbReference>
<evidence type="ECO:0000256" key="3">
    <source>
        <dbReference type="ARBA" id="ARBA00022737"/>
    </source>
</evidence>
<dbReference type="RefSeq" id="XP_060056997.1">
    <property type="nucleotide sequence ID" value="XM_060201014.1"/>
</dbReference>
<accession>A0ABM3Y7E2</accession>
<gene>
    <name evidence="5" type="primary">LOC132541264</name>
</gene>
<sequence length="497" mass="56988">MNYKKPSSLLKLTIKSLLRDENLAISSLRSLPGELFPSLFEEAYFERCWNILKALVQSWPFARLPLGDLREYPADEALKALLDGIDVLLQQEVLPRCKLRVLDLHFNGEKFWSVWTGVDDTVHSVRRQLVADGPSRNEKGRPSMEVCADLILSQCQDNHFCTYILKWIKKRKGVHLCCKKVTIYSLNRENVKLLQSISLCDVEELDINWIWTTPEPQKLWPFLGRMKNLRRLCLNINILDAIPSNELENQDHPITEFRSEFLHLLYLQQLYLESVSFLQGHLEKLLRSLQTQLEVFSLIDCTVTERDLAHLFQSPHIRQLKELCLRGIPLTSVSEPLGALLEVNAATLQDLDLSLCGLQDPQLEALLPALSICSQLRSLNLHGNRLSMAILEKLLHCTTGLQHLCLQLFPAPLESSNPQGVPQSWVLDLLCTQISNILQHLGYSRSIMMSSCHCSHCARKEFRNWEPTFIPCSHLYETHYGELKAIVIPFRIIRSGI</sequence>
<dbReference type="InterPro" id="IPR050694">
    <property type="entry name" value="LRRC14/PRAME"/>
</dbReference>
<evidence type="ECO:0000256" key="1">
    <source>
        <dbReference type="ARBA" id="ARBA00009608"/>
    </source>
</evidence>